<dbReference type="SUPFAM" id="SSF56925">
    <property type="entry name" value="OMPA-like"/>
    <property type="match status" value="1"/>
</dbReference>
<reference evidence="3 4" key="1">
    <citation type="submission" date="2019-04" db="EMBL/GenBank/DDBJ databases">
        <title>Sphingobacterium olei sp. nov., isolated from oil-contaminated soil.</title>
        <authorList>
            <person name="Liu B."/>
        </authorList>
    </citation>
    <scope>NUCLEOTIDE SEQUENCE [LARGE SCALE GENOMIC DNA]</scope>
    <source>
        <strain evidence="3 4">Y3L14</strain>
    </source>
</reference>
<name>A0A4U0GXS5_9SPHI</name>
<keyword evidence="4" id="KW-1185">Reference proteome</keyword>
<comment type="caution">
    <text evidence="3">The sequence shown here is derived from an EMBL/GenBank/DDBJ whole genome shotgun (WGS) entry which is preliminary data.</text>
</comment>
<dbReference type="OrthoDB" id="654178at2"/>
<feature type="transmembrane region" description="Helical" evidence="1">
    <location>
        <begin position="16"/>
        <end position="35"/>
    </location>
</feature>
<protein>
    <recommendedName>
        <fullName evidence="2">DUF6089 domain-containing protein</fullName>
    </recommendedName>
</protein>
<dbReference type="Gene3D" id="2.40.160.20">
    <property type="match status" value="1"/>
</dbReference>
<evidence type="ECO:0000259" key="2">
    <source>
        <dbReference type="Pfam" id="PF19573"/>
    </source>
</evidence>
<organism evidence="3 4">
    <name type="scientific">Sphingobacterium alkalisoli</name>
    <dbReference type="NCBI Taxonomy" id="1874115"/>
    <lineage>
        <taxon>Bacteria</taxon>
        <taxon>Pseudomonadati</taxon>
        <taxon>Bacteroidota</taxon>
        <taxon>Sphingobacteriia</taxon>
        <taxon>Sphingobacteriales</taxon>
        <taxon>Sphingobacteriaceae</taxon>
        <taxon>Sphingobacterium</taxon>
    </lineage>
</organism>
<proteinExistence type="predicted"/>
<dbReference type="AlphaFoldDB" id="A0A4U0GXS5"/>
<dbReference type="InterPro" id="IPR011250">
    <property type="entry name" value="OMP/PagP_B-barrel"/>
</dbReference>
<dbReference type="EMBL" id="SUKA01000006">
    <property type="protein sequence ID" value="TJY63474.1"/>
    <property type="molecule type" value="Genomic_DNA"/>
</dbReference>
<evidence type="ECO:0000313" key="3">
    <source>
        <dbReference type="EMBL" id="TJY63474.1"/>
    </source>
</evidence>
<feature type="domain" description="DUF6089" evidence="2">
    <location>
        <begin position="19"/>
        <end position="217"/>
    </location>
</feature>
<evidence type="ECO:0000256" key="1">
    <source>
        <dbReference type="SAM" id="Phobius"/>
    </source>
</evidence>
<accession>A0A4U0GXS5</accession>
<gene>
    <name evidence="3" type="ORF">FAZ19_18005</name>
</gene>
<keyword evidence="1" id="KW-0472">Membrane</keyword>
<dbReference type="Proteomes" id="UP000309872">
    <property type="component" value="Unassembled WGS sequence"/>
</dbReference>
<evidence type="ECO:0000313" key="4">
    <source>
        <dbReference type="Proteomes" id="UP000309872"/>
    </source>
</evidence>
<keyword evidence="1" id="KW-1133">Transmembrane helix</keyword>
<sequence>MLLKTLSLHPKSIKLVYFRYIIILFILCAQVRSYAQRYEFGITGFGTGYMGDINPNNPFYYQNIGGGVAVKYNLNPTWGIKAGLNYIALHGSDLDSKFTAQQNRALQFNNHLKEFTITTEFNFFRFIAGKAVNRYTPYLLAGISAALHDPYVNLDGTTIKLRELQLEHDVESNPDKYSKIAISVPFGFGFKYNIKGPWSIGAEVIYRTTFNDNIDNVSKNYATSPPRSYSVSPETWDFLADPSGQIDTNAGKARGNGKNYDGYMTAGFTLTYTLISTKCYWWQ</sequence>
<keyword evidence="1" id="KW-0812">Transmembrane</keyword>
<dbReference type="InterPro" id="IPR045743">
    <property type="entry name" value="DUF6089"/>
</dbReference>
<dbReference type="Pfam" id="PF19573">
    <property type="entry name" value="DUF6089"/>
    <property type="match status" value="1"/>
</dbReference>